<organism evidence="1 2">
    <name type="scientific">Paractinoplanes rishiriensis</name>
    <dbReference type="NCBI Taxonomy" id="1050105"/>
    <lineage>
        <taxon>Bacteria</taxon>
        <taxon>Bacillati</taxon>
        <taxon>Actinomycetota</taxon>
        <taxon>Actinomycetes</taxon>
        <taxon>Micromonosporales</taxon>
        <taxon>Micromonosporaceae</taxon>
        <taxon>Paractinoplanes</taxon>
    </lineage>
</organism>
<evidence type="ECO:0000313" key="2">
    <source>
        <dbReference type="Proteomes" id="UP000636960"/>
    </source>
</evidence>
<dbReference type="AlphaFoldDB" id="A0A919K3P0"/>
<accession>A0A919K3P0</accession>
<sequence>MAGQATGVGGRTGTALFDGSPVFVKWVPLTDGERQRSGSTANLFGLPLHYQYGIGSAGFGAWRELAAHRMTTEWALSGRYAGVPLLYHWRIVPRVPAPDPDDVDRWGRGWRPGATRRLWRSWTGPCGRAWIFWPGRGWCTSTRTSATCSRMASGSISRTSA</sequence>
<evidence type="ECO:0000313" key="1">
    <source>
        <dbReference type="EMBL" id="GIE98247.1"/>
    </source>
</evidence>
<dbReference type="EMBL" id="BOMV01000060">
    <property type="protein sequence ID" value="GIE98247.1"/>
    <property type="molecule type" value="Genomic_DNA"/>
</dbReference>
<comment type="caution">
    <text evidence="1">The sequence shown here is derived from an EMBL/GenBank/DDBJ whole genome shotgun (WGS) entry which is preliminary data.</text>
</comment>
<dbReference type="RefSeq" id="WP_203785269.1">
    <property type="nucleotide sequence ID" value="NZ_BOMV01000060.1"/>
</dbReference>
<proteinExistence type="predicted"/>
<keyword evidence="2" id="KW-1185">Reference proteome</keyword>
<protein>
    <submittedName>
        <fullName evidence="1">Uncharacterized protein</fullName>
    </submittedName>
</protein>
<reference evidence="1" key="1">
    <citation type="submission" date="2021-01" db="EMBL/GenBank/DDBJ databases">
        <title>Whole genome shotgun sequence of Actinoplanes rishiriensis NBRC 108556.</title>
        <authorList>
            <person name="Komaki H."/>
            <person name="Tamura T."/>
        </authorList>
    </citation>
    <scope>NUCLEOTIDE SEQUENCE</scope>
    <source>
        <strain evidence="1">NBRC 108556</strain>
    </source>
</reference>
<name>A0A919K3P0_9ACTN</name>
<gene>
    <name evidence="1" type="ORF">Ari01nite_57120</name>
</gene>
<dbReference type="Proteomes" id="UP000636960">
    <property type="component" value="Unassembled WGS sequence"/>
</dbReference>